<evidence type="ECO:0000313" key="5">
    <source>
        <dbReference type="Proteomes" id="UP000663181"/>
    </source>
</evidence>
<dbReference type="RefSeq" id="WP_188800582.1">
    <property type="nucleotide sequence ID" value="NZ_BMIZ01000002.1"/>
</dbReference>
<feature type="transmembrane region" description="Helical" evidence="2">
    <location>
        <begin position="321"/>
        <end position="339"/>
    </location>
</feature>
<feature type="transmembrane region" description="Helical" evidence="2">
    <location>
        <begin position="118"/>
        <end position="138"/>
    </location>
</feature>
<reference evidence="4 5" key="1">
    <citation type="submission" date="2020-10" db="EMBL/GenBank/DDBJ databases">
        <title>Phylogeny of dyella-like bacteria.</title>
        <authorList>
            <person name="Fu J."/>
        </authorList>
    </citation>
    <scope>NUCLEOTIDE SEQUENCE [LARGE SCALE GENOMIC DNA]</scope>
    <source>
        <strain evidence="4 5">DHOB09</strain>
    </source>
</reference>
<accession>A0ABX7GTI1</accession>
<evidence type="ECO:0000313" key="4">
    <source>
        <dbReference type="EMBL" id="QRN53326.1"/>
    </source>
</evidence>
<name>A0ABX7GTI1_9GAMM</name>
<dbReference type="PANTHER" id="PTHR34978:SF3">
    <property type="entry name" value="SLR0241 PROTEIN"/>
    <property type="match status" value="1"/>
</dbReference>
<proteinExistence type="predicted"/>
<dbReference type="Pfam" id="PF05569">
    <property type="entry name" value="Peptidase_M56"/>
    <property type="match status" value="1"/>
</dbReference>
<dbReference type="Proteomes" id="UP000663181">
    <property type="component" value="Chromosome"/>
</dbReference>
<evidence type="ECO:0000259" key="3">
    <source>
        <dbReference type="Pfam" id="PF05569"/>
    </source>
</evidence>
<dbReference type="EMBL" id="CP064030">
    <property type="protein sequence ID" value="QRN53326.1"/>
    <property type="molecule type" value="Genomic_DNA"/>
</dbReference>
<feature type="transmembrane region" description="Helical" evidence="2">
    <location>
        <begin position="45"/>
        <end position="65"/>
    </location>
</feature>
<dbReference type="PANTHER" id="PTHR34978">
    <property type="entry name" value="POSSIBLE SENSOR-TRANSDUCER PROTEIN BLAR"/>
    <property type="match status" value="1"/>
</dbReference>
<sequence length="612" mass="66151">MNALFDFTDTLFARLLWAAAQATVLIGALWLLGRCMPRLSPAIRCMLWWLVAAQLVLGMTISTPVQLHWLAPTNPVAAAITQNIAPRTASDMATTAAAIASTAYDNTDVSASLPTWSWPQAIVALWLLGVLLHGLFALREWRENRAMVRYSLPLREAELQLLCAEQAHALGLRHVPHLRMSDAIVSPQVTGWWRPLVLLPARQTLSSEELAMALAHELAHLRRGDLWLGWVPAIAQRLFFFHPLVTWAMREYAVYREAACDAQVVQRQHAAPQSYGHLLLRLGVAHPPHAGLAGASSTFQNLKRRLLLLQQSVNDATPRTYGWMLVALIAVVGILPYRVTATNAAQTVIADIPAPPAPPSAPAAPAAAQIASIPVPAAKPLPPVPPAPPAPPSGYAFNFSRHVDIETHSGASQGVALFDGDTVMINGSDIDMAEARRLRTGDSPLLWFRRGNKAYVVHDVDLVQEAKDAYEPISELGQTRGELAGRQGELAGEQSGIAARQGALASREAKIAEHRASIEAQRAGMQATQDATEEAGLSGQLAGIAAEEAEIQRENKELDRDAAELSRQAAALSKQQAAMSAHQAAEAQRAEQRLDKVLDKALAKGLAEPVTR</sequence>
<keyword evidence="2" id="KW-0472">Membrane</keyword>
<feature type="compositionally biased region" description="Low complexity" evidence="1">
    <location>
        <begin position="575"/>
        <end position="587"/>
    </location>
</feature>
<keyword evidence="5" id="KW-1185">Reference proteome</keyword>
<dbReference type="InterPro" id="IPR052173">
    <property type="entry name" value="Beta-lactam_resp_regulator"/>
</dbReference>
<feature type="region of interest" description="Disordered" evidence="1">
    <location>
        <begin position="554"/>
        <end position="591"/>
    </location>
</feature>
<feature type="compositionally biased region" description="Basic and acidic residues" evidence="1">
    <location>
        <begin position="554"/>
        <end position="564"/>
    </location>
</feature>
<gene>
    <name evidence="4" type="ORF">ISN74_18155</name>
</gene>
<dbReference type="InterPro" id="IPR008756">
    <property type="entry name" value="Peptidase_M56"/>
</dbReference>
<evidence type="ECO:0000256" key="2">
    <source>
        <dbReference type="SAM" id="Phobius"/>
    </source>
</evidence>
<organism evidence="4 5">
    <name type="scientific">Dyella caseinilytica</name>
    <dbReference type="NCBI Taxonomy" id="1849581"/>
    <lineage>
        <taxon>Bacteria</taxon>
        <taxon>Pseudomonadati</taxon>
        <taxon>Pseudomonadota</taxon>
        <taxon>Gammaproteobacteria</taxon>
        <taxon>Lysobacterales</taxon>
        <taxon>Rhodanobacteraceae</taxon>
        <taxon>Dyella</taxon>
    </lineage>
</organism>
<protein>
    <submittedName>
        <fullName evidence="4">Peptidase M56</fullName>
    </submittedName>
</protein>
<dbReference type="CDD" id="cd07341">
    <property type="entry name" value="M56_BlaR1_MecR1_like"/>
    <property type="match status" value="1"/>
</dbReference>
<feature type="transmembrane region" description="Helical" evidence="2">
    <location>
        <begin position="12"/>
        <end position="33"/>
    </location>
</feature>
<feature type="domain" description="Peptidase M56" evidence="3">
    <location>
        <begin position="16"/>
        <end position="308"/>
    </location>
</feature>
<keyword evidence="2" id="KW-0812">Transmembrane</keyword>
<keyword evidence="2" id="KW-1133">Transmembrane helix</keyword>
<evidence type="ECO:0000256" key="1">
    <source>
        <dbReference type="SAM" id="MobiDB-lite"/>
    </source>
</evidence>